<dbReference type="InterPro" id="IPR002716">
    <property type="entry name" value="PIN_dom"/>
</dbReference>
<dbReference type="SMART" id="SM00670">
    <property type="entry name" value="PINc"/>
    <property type="match status" value="1"/>
</dbReference>
<evidence type="ECO:0000259" key="3">
    <source>
        <dbReference type="SMART" id="SM00670"/>
    </source>
</evidence>
<feature type="transmembrane region" description="Helical" evidence="2">
    <location>
        <begin position="44"/>
        <end position="67"/>
    </location>
</feature>
<dbReference type="Gene3D" id="3.40.50.1010">
    <property type="entry name" value="5'-nuclease"/>
    <property type="match status" value="1"/>
</dbReference>
<dbReference type="CDD" id="cd09877">
    <property type="entry name" value="PIN_YacL-like"/>
    <property type="match status" value="1"/>
</dbReference>
<reference evidence="4 5" key="1">
    <citation type="journal article" date="2015" name="Genome Announc.">
        <title>Expanding the biotechnology potential of lactobacilli through comparative genomics of 213 strains and associated genera.</title>
        <authorList>
            <person name="Sun Z."/>
            <person name="Harris H.M."/>
            <person name="McCann A."/>
            <person name="Guo C."/>
            <person name="Argimon S."/>
            <person name="Zhang W."/>
            <person name="Yang X."/>
            <person name="Jeffery I.B."/>
            <person name="Cooney J.C."/>
            <person name="Kagawa T.F."/>
            <person name="Liu W."/>
            <person name="Song Y."/>
            <person name="Salvetti E."/>
            <person name="Wrobel A."/>
            <person name="Rasinkangas P."/>
            <person name="Parkhill J."/>
            <person name="Rea M.C."/>
            <person name="O'Sullivan O."/>
            <person name="Ritari J."/>
            <person name="Douillard F.P."/>
            <person name="Paul Ross R."/>
            <person name="Yang R."/>
            <person name="Briner A.E."/>
            <person name="Felis G.E."/>
            <person name="de Vos W.M."/>
            <person name="Barrangou R."/>
            <person name="Klaenhammer T.R."/>
            <person name="Caufield P.W."/>
            <person name="Cui Y."/>
            <person name="Zhang H."/>
            <person name="O'Toole P.W."/>
        </authorList>
    </citation>
    <scope>NUCLEOTIDE SEQUENCE [LARGE SCALE GENOMIC DNA]</scope>
    <source>
        <strain evidence="4 5">DSM 22698</strain>
    </source>
</reference>
<dbReference type="Proteomes" id="UP000051789">
    <property type="component" value="Unassembled WGS sequence"/>
</dbReference>
<dbReference type="InterPro" id="IPR052041">
    <property type="entry name" value="Nucleic_acid_metab_PIN/TRAM"/>
</dbReference>
<keyword evidence="5" id="KW-1185">Reference proteome</keyword>
<dbReference type="PANTHER" id="PTHR11603">
    <property type="entry name" value="AAA FAMILY ATPASE"/>
    <property type="match status" value="1"/>
</dbReference>
<dbReference type="EMBL" id="AYZK01000009">
    <property type="protein sequence ID" value="KRM86489.1"/>
    <property type="molecule type" value="Genomic_DNA"/>
</dbReference>
<dbReference type="SUPFAM" id="SSF88723">
    <property type="entry name" value="PIN domain-like"/>
    <property type="match status" value="1"/>
</dbReference>
<evidence type="ECO:0000313" key="5">
    <source>
        <dbReference type="Proteomes" id="UP000051789"/>
    </source>
</evidence>
<organism evidence="4 5">
    <name type="scientific">Lacticaseibacillus thailandensis DSM 22698 = JCM 13996</name>
    <dbReference type="NCBI Taxonomy" id="1423810"/>
    <lineage>
        <taxon>Bacteria</taxon>
        <taxon>Bacillati</taxon>
        <taxon>Bacillota</taxon>
        <taxon>Bacilli</taxon>
        <taxon>Lactobacillales</taxon>
        <taxon>Lactobacillaceae</taxon>
        <taxon>Lacticaseibacillus</taxon>
    </lineage>
</organism>
<feature type="compositionally biased region" description="Polar residues" evidence="1">
    <location>
        <begin position="389"/>
        <end position="401"/>
    </location>
</feature>
<evidence type="ECO:0000256" key="1">
    <source>
        <dbReference type="SAM" id="MobiDB-lite"/>
    </source>
</evidence>
<evidence type="ECO:0000256" key="2">
    <source>
        <dbReference type="SAM" id="Phobius"/>
    </source>
</evidence>
<protein>
    <submittedName>
        <fullName evidence="4">PIN domain protein</fullName>
    </submittedName>
</protein>
<dbReference type="InterPro" id="IPR029060">
    <property type="entry name" value="PIN-like_dom_sf"/>
</dbReference>
<proteinExistence type="predicted"/>
<name>A0A0R2CDM7_9LACO</name>
<feature type="region of interest" description="Disordered" evidence="1">
    <location>
        <begin position="370"/>
        <end position="423"/>
    </location>
</feature>
<sequence length="423" mass="46820">MQKRIITAIFAVLGIPAGVAVMPRIWTLVGMGQNELFNNFVVNAIIGALFFIVLAFMLAGVILRMIARADQFLSDKSPTYILFGSLSTIVGLILATLISQLIFFRLPNGFLSTVPPIILMIVFGYLGFRVGTTRRHEWRRLLMTMRRNNNDAKSKPDVTEADDVEGVAFHQYKILDTSVIIDGRIQALAKTGFIEGTLLVPNFVLHELQLISDSADSLKRERGRRGLDILNQMQKDKNIRIEMTDSDFEGSREVDGKLLKLAKEMDAVVVSNDYNLGKVSEFQNVPILNINELATALKPEVIPGEEMTVHIVKAGTERQQGVAYMPEGTMVVVEDGQYYMDQNLRVIVTSAIQTNAGRMIFARPAHSVNPLGKDASTEAAPDPSAEANRPQNEPQSANRQEQAAASAKPARKRRGRRGRADKA</sequence>
<dbReference type="PANTHER" id="PTHR11603:SF147">
    <property type="entry name" value="MEMBRANE PROTEIN"/>
    <property type="match status" value="1"/>
</dbReference>
<dbReference type="RefSeq" id="WP_082619544.1">
    <property type="nucleotide sequence ID" value="NZ_AYZK01000009.1"/>
</dbReference>
<evidence type="ECO:0000313" key="4">
    <source>
        <dbReference type="EMBL" id="KRM86489.1"/>
    </source>
</evidence>
<feature type="transmembrane region" description="Helical" evidence="2">
    <location>
        <begin position="79"/>
        <end position="103"/>
    </location>
</feature>
<dbReference type="STRING" id="1423810.FD19_GL001919"/>
<accession>A0A0R2CDM7</accession>
<feature type="transmembrane region" description="Helical" evidence="2">
    <location>
        <begin position="109"/>
        <end position="128"/>
    </location>
</feature>
<keyword evidence="2" id="KW-0812">Transmembrane</keyword>
<gene>
    <name evidence="4" type="ORF">FD19_GL001919</name>
</gene>
<comment type="caution">
    <text evidence="4">The sequence shown here is derived from an EMBL/GenBank/DDBJ whole genome shotgun (WGS) entry which is preliminary data.</text>
</comment>
<dbReference type="Pfam" id="PF01850">
    <property type="entry name" value="PIN"/>
    <property type="match status" value="1"/>
</dbReference>
<keyword evidence="2" id="KW-0472">Membrane</keyword>
<keyword evidence="2" id="KW-1133">Transmembrane helix</keyword>
<dbReference type="PATRIC" id="fig|1423810.4.peg.1968"/>
<dbReference type="AlphaFoldDB" id="A0A0R2CDM7"/>
<feature type="domain" description="PIN" evidence="3">
    <location>
        <begin position="171"/>
        <end position="278"/>
    </location>
</feature>